<comment type="similarity">
    <text evidence="2">Belongs to the PBP/GOBP family.</text>
</comment>
<dbReference type="GO" id="GO:0005615">
    <property type="term" value="C:extracellular space"/>
    <property type="evidence" value="ECO:0007669"/>
    <property type="project" value="TreeGrafter"/>
</dbReference>
<evidence type="ECO:0000256" key="5">
    <source>
        <dbReference type="ARBA" id="ARBA00023180"/>
    </source>
</evidence>
<dbReference type="Pfam" id="PF01395">
    <property type="entry name" value="PBP_GOBP"/>
    <property type="match status" value="1"/>
</dbReference>
<evidence type="ECO:0000256" key="6">
    <source>
        <dbReference type="ARBA" id="ARBA00056866"/>
    </source>
</evidence>
<evidence type="ECO:0000256" key="2">
    <source>
        <dbReference type="ARBA" id="ARBA00008098"/>
    </source>
</evidence>
<dbReference type="GO" id="GO:0007608">
    <property type="term" value="P:sensory perception of smell"/>
    <property type="evidence" value="ECO:0007669"/>
    <property type="project" value="TreeGrafter"/>
</dbReference>
<comment type="subcellular location">
    <subcellularLocation>
        <location evidence="1">Secreted</location>
    </subcellularLocation>
</comment>
<reference evidence="8" key="1">
    <citation type="submission" date="2017-06" db="EMBL/GenBank/DDBJ databases">
        <title>Comparative transcriptome analysis of chemosensory genes in two sister blister beetles provides insights into chemosensory adaptability.</title>
        <authorList>
            <person name="Wu Y."/>
            <person name="Chen X."/>
        </authorList>
    </citation>
    <scope>NUCLEOTIDE SEQUENCE</scope>
</reference>
<dbReference type="PANTHER" id="PTHR11857">
    <property type="entry name" value="ODORANT BINDING PROTEIN-RELATED"/>
    <property type="match status" value="1"/>
</dbReference>
<name>A0A2U9NKT6_9CUCU</name>
<keyword evidence="3" id="KW-0964">Secreted</keyword>
<keyword evidence="4 7" id="KW-0732">Signal</keyword>
<feature type="signal peptide" evidence="7">
    <location>
        <begin position="1"/>
        <end position="18"/>
    </location>
</feature>
<evidence type="ECO:0000256" key="4">
    <source>
        <dbReference type="ARBA" id="ARBA00022729"/>
    </source>
</evidence>
<dbReference type="SUPFAM" id="SSF47565">
    <property type="entry name" value="Insect pheromone/odorant-binding proteins"/>
    <property type="match status" value="1"/>
</dbReference>
<organism evidence="8">
    <name type="scientific">Hycleus cichorii</name>
    <dbReference type="NCBI Taxonomy" id="1270216"/>
    <lineage>
        <taxon>Eukaryota</taxon>
        <taxon>Metazoa</taxon>
        <taxon>Ecdysozoa</taxon>
        <taxon>Arthropoda</taxon>
        <taxon>Hexapoda</taxon>
        <taxon>Insecta</taxon>
        <taxon>Pterygota</taxon>
        <taxon>Neoptera</taxon>
        <taxon>Endopterygota</taxon>
        <taxon>Coleoptera</taxon>
        <taxon>Polyphaga</taxon>
        <taxon>Cucujiformia</taxon>
        <taxon>Meloidae</taxon>
        <taxon>Meloinae</taxon>
        <taxon>Hycleus</taxon>
    </lineage>
</organism>
<dbReference type="CDD" id="cd23992">
    <property type="entry name" value="PBP_GOBP"/>
    <property type="match status" value="1"/>
</dbReference>
<evidence type="ECO:0000256" key="3">
    <source>
        <dbReference type="ARBA" id="ARBA00022525"/>
    </source>
</evidence>
<evidence type="ECO:0000313" key="8">
    <source>
        <dbReference type="EMBL" id="AWT23293.1"/>
    </source>
</evidence>
<dbReference type="InterPro" id="IPR006170">
    <property type="entry name" value="PBP/GOBP"/>
</dbReference>
<sequence length="136" mass="14999">MKAFVVAVIFAVMVSTQALTLSEEQKAKLKSYDADCSQSSNVDKELVTKARQGEFVDDAKLKAYLYCLSKHIGFQNDSGKLQQTVIHDKINAQLNDEKQTQAIIEKCIAEKATPEDTTFEAVKCVHESSGKKAALL</sequence>
<proteinExistence type="evidence at transcript level"/>
<evidence type="ECO:0000256" key="7">
    <source>
        <dbReference type="SAM" id="SignalP"/>
    </source>
</evidence>
<dbReference type="SMART" id="SM00708">
    <property type="entry name" value="PhBP"/>
    <property type="match status" value="1"/>
</dbReference>
<feature type="chain" id="PRO_5016103193" evidence="7">
    <location>
        <begin position="19"/>
        <end position="136"/>
    </location>
</feature>
<dbReference type="InterPro" id="IPR036728">
    <property type="entry name" value="PBP_GOBP_sf"/>
</dbReference>
<protein>
    <submittedName>
        <fullName evidence="8">OBP4</fullName>
    </submittedName>
</protein>
<dbReference type="Gene3D" id="1.10.238.20">
    <property type="entry name" value="Pheromone/general odorant binding protein domain"/>
    <property type="match status" value="1"/>
</dbReference>
<comment type="function">
    <text evidence="6">May be a carrier protein for lipids.</text>
</comment>
<accession>A0A2U9NKT6</accession>
<dbReference type="FunFam" id="1.10.238.20:FF:000001">
    <property type="entry name" value="General odorant-binding protein lush"/>
    <property type="match status" value="1"/>
</dbReference>
<dbReference type="EMBL" id="MF385121">
    <property type="protein sequence ID" value="AWT23293.1"/>
    <property type="molecule type" value="mRNA"/>
</dbReference>
<dbReference type="GO" id="GO:0005549">
    <property type="term" value="F:odorant binding"/>
    <property type="evidence" value="ECO:0007669"/>
    <property type="project" value="InterPro"/>
</dbReference>
<evidence type="ECO:0000256" key="1">
    <source>
        <dbReference type="ARBA" id="ARBA00004613"/>
    </source>
</evidence>
<dbReference type="AlphaFoldDB" id="A0A2U9NKT6"/>
<dbReference type="PANTHER" id="PTHR11857:SF43">
    <property type="entry name" value="GEO07291P1-RELATED"/>
    <property type="match status" value="1"/>
</dbReference>
<keyword evidence="5" id="KW-0325">Glycoprotein</keyword>